<evidence type="ECO:0000313" key="2">
    <source>
        <dbReference type="Proteomes" id="UP000001964"/>
    </source>
</evidence>
<evidence type="ECO:0000313" key="1">
    <source>
        <dbReference type="EMBL" id="ABI66659.1"/>
    </source>
</evidence>
<dbReference type="RefSeq" id="WP_011644304.1">
    <property type="nucleotide sequence ID" value="NC_008347.1"/>
</dbReference>
<dbReference type="HOGENOM" id="CLU_2316983_0_0_5"/>
<protein>
    <submittedName>
        <fullName evidence="1">Uncharacterized protein</fullName>
    </submittedName>
</protein>
<proteinExistence type="predicted"/>
<dbReference type="KEGG" id="mmr:Mmar10_2367"/>
<dbReference type="AlphaFoldDB" id="Q0AM34"/>
<dbReference type="Proteomes" id="UP000001964">
    <property type="component" value="Chromosome"/>
</dbReference>
<dbReference type="OrthoDB" id="7632484at2"/>
<dbReference type="STRING" id="394221.Mmar10_2367"/>
<gene>
    <name evidence="1" type="ordered locus">Mmar10_2367</name>
</gene>
<organism evidence="1 2">
    <name type="scientific">Maricaulis maris (strain MCS10)</name>
    <name type="common">Caulobacter maris</name>
    <dbReference type="NCBI Taxonomy" id="394221"/>
    <lineage>
        <taxon>Bacteria</taxon>
        <taxon>Pseudomonadati</taxon>
        <taxon>Pseudomonadota</taxon>
        <taxon>Alphaproteobacteria</taxon>
        <taxon>Maricaulales</taxon>
        <taxon>Maricaulaceae</taxon>
        <taxon>Maricaulis</taxon>
    </lineage>
</organism>
<accession>Q0AM34</accession>
<dbReference type="EMBL" id="CP000449">
    <property type="protein sequence ID" value="ABI66659.1"/>
    <property type="molecule type" value="Genomic_DNA"/>
</dbReference>
<sequence>MAFLLPIALVVILSILFLGHRSRDGGLRGELWRIEQALIGAAENGVVPDPDLMRSDHLREAPEHLYRLIVDAFGKRDETALHRALAGIREYRAFRGWKA</sequence>
<keyword evidence="2" id="KW-1185">Reference proteome</keyword>
<name>Q0AM34_MARMM</name>
<reference evidence="1 2" key="1">
    <citation type="submission" date="2006-08" db="EMBL/GenBank/DDBJ databases">
        <title>Complete sequence of Maricaulis maris MCS10.</title>
        <authorList>
            <consortium name="US DOE Joint Genome Institute"/>
            <person name="Copeland A."/>
            <person name="Lucas S."/>
            <person name="Lapidus A."/>
            <person name="Barry K."/>
            <person name="Detter J.C."/>
            <person name="Glavina del Rio T."/>
            <person name="Hammon N."/>
            <person name="Israni S."/>
            <person name="Dalin E."/>
            <person name="Tice H."/>
            <person name="Pitluck S."/>
            <person name="Saunders E."/>
            <person name="Brettin T."/>
            <person name="Bruce D."/>
            <person name="Han C."/>
            <person name="Tapia R."/>
            <person name="Gilna P."/>
            <person name="Schmutz J."/>
            <person name="Larimer F."/>
            <person name="Land M."/>
            <person name="Hauser L."/>
            <person name="Kyrpides N."/>
            <person name="Mikhailova N."/>
            <person name="Viollier P."/>
            <person name="Stephens C."/>
            <person name="Richardson P."/>
        </authorList>
    </citation>
    <scope>NUCLEOTIDE SEQUENCE [LARGE SCALE GENOMIC DNA]</scope>
    <source>
        <strain evidence="1 2">MCS10</strain>
    </source>
</reference>